<organism evidence="2 3">
    <name type="scientific">Oryza meyeriana var. granulata</name>
    <dbReference type="NCBI Taxonomy" id="110450"/>
    <lineage>
        <taxon>Eukaryota</taxon>
        <taxon>Viridiplantae</taxon>
        <taxon>Streptophyta</taxon>
        <taxon>Embryophyta</taxon>
        <taxon>Tracheophyta</taxon>
        <taxon>Spermatophyta</taxon>
        <taxon>Magnoliopsida</taxon>
        <taxon>Liliopsida</taxon>
        <taxon>Poales</taxon>
        <taxon>Poaceae</taxon>
        <taxon>BOP clade</taxon>
        <taxon>Oryzoideae</taxon>
        <taxon>Oryzeae</taxon>
        <taxon>Oryzinae</taxon>
        <taxon>Oryza</taxon>
        <taxon>Oryza meyeriana</taxon>
    </lineage>
</organism>
<keyword evidence="3" id="KW-1185">Reference proteome</keyword>
<protein>
    <submittedName>
        <fullName evidence="2">Uncharacterized protein</fullName>
    </submittedName>
</protein>
<feature type="region of interest" description="Disordered" evidence="1">
    <location>
        <begin position="1"/>
        <end position="20"/>
    </location>
</feature>
<sequence length="496" mass="50085">MGEEAVVMEAPRPKSPPRYPDLCGRRRMQLEVQILNREITFLKNPTRITTSTNERKGGTDPAVFFGGSDRNCASAFHVFAAAASAHPSAKEQGASIVPAARAATSHGVGQTAVRAVRGLAVVQTAARAVVQTAVVARPLHAANQTARAPVQVAAHVAVHRAANQAAAASRSLRASNLCAAASRSLHASNPSATALAQIAAPAPFQAAVARAVAVQAAVATAVAFQAAAATAAARALAANANRVVACVPPIAATASQAAAAAATGSAAAARTAAPARALVAPAASTSSNAHAPAAAQTCASAPVRRSASTASHRAARDSLRAASASHLAARGSLPAAKETAAAFQNSLALNVPVGVSGLARIVQRVVDALGVCYFGQSSPLGRDISARHVGPPLPSSHAFPDDSVKTPQVSLLLDLRRRIGDGAGEGSGRSRRVTLAGAPLGVLLPRLRPGGAPQGGPGCLQDGIKQMKVTDLSPFRIELNKGNFCNFVLTAPIIDL</sequence>
<evidence type="ECO:0000256" key="1">
    <source>
        <dbReference type="SAM" id="MobiDB-lite"/>
    </source>
</evidence>
<dbReference type="AlphaFoldDB" id="A0A6G1DRW7"/>
<dbReference type="PANTHER" id="PTHR32378:SF10">
    <property type="entry name" value="GUANINE NUCLEOTIDE-BINDING PROTEIN SUBUNIT GAMMA 3"/>
    <property type="match status" value="1"/>
</dbReference>
<gene>
    <name evidence="2" type="ORF">E2562_034604</name>
</gene>
<proteinExistence type="predicted"/>
<dbReference type="OrthoDB" id="784350at2759"/>
<dbReference type="Proteomes" id="UP000479710">
    <property type="component" value="Unassembled WGS sequence"/>
</dbReference>
<reference evidence="2 3" key="1">
    <citation type="submission" date="2019-11" db="EMBL/GenBank/DDBJ databases">
        <title>Whole genome sequence of Oryza granulata.</title>
        <authorList>
            <person name="Li W."/>
        </authorList>
    </citation>
    <scope>NUCLEOTIDE SEQUENCE [LARGE SCALE GENOMIC DNA]</scope>
    <source>
        <strain evidence="3">cv. Menghai</strain>
        <tissue evidence="2">Leaf</tissue>
    </source>
</reference>
<dbReference type="EMBL" id="SPHZ02000006">
    <property type="protein sequence ID" value="KAF0915237.1"/>
    <property type="molecule type" value="Genomic_DNA"/>
</dbReference>
<accession>A0A6G1DRW7</accession>
<dbReference type="InterPro" id="IPR055305">
    <property type="entry name" value="GG3-like"/>
</dbReference>
<dbReference type="PANTHER" id="PTHR32378">
    <property type="entry name" value="GUANINE NUCLEOTIDE-BINDING PROTEIN SUBUNIT GAMMA 3"/>
    <property type="match status" value="1"/>
</dbReference>
<evidence type="ECO:0000313" key="3">
    <source>
        <dbReference type="Proteomes" id="UP000479710"/>
    </source>
</evidence>
<evidence type="ECO:0000313" key="2">
    <source>
        <dbReference type="EMBL" id="KAF0915237.1"/>
    </source>
</evidence>
<name>A0A6G1DRW7_9ORYZ</name>
<comment type="caution">
    <text evidence="2">The sequence shown here is derived from an EMBL/GenBank/DDBJ whole genome shotgun (WGS) entry which is preliminary data.</text>
</comment>